<dbReference type="InterPro" id="IPR013098">
    <property type="entry name" value="Ig_I-set"/>
</dbReference>
<dbReference type="EC" id="3.2.1.14" evidence="2"/>
<evidence type="ECO:0000256" key="7">
    <source>
        <dbReference type="ARBA" id="ARBA00023157"/>
    </source>
</evidence>
<dbReference type="Pfam" id="PF01607">
    <property type="entry name" value="CBM_14"/>
    <property type="match status" value="1"/>
</dbReference>
<feature type="domain" description="Chitin-binding type-2" evidence="11">
    <location>
        <begin position="155"/>
        <end position="215"/>
    </location>
</feature>
<dbReference type="PROSITE" id="PS50940">
    <property type="entry name" value="CHIT_BIND_II"/>
    <property type="match status" value="1"/>
</dbReference>
<feature type="signal peptide" evidence="9">
    <location>
        <begin position="1"/>
        <end position="18"/>
    </location>
</feature>
<dbReference type="EMBL" id="OV696701">
    <property type="protein sequence ID" value="CAH1247506.1"/>
    <property type="molecule type" value="Genomic_DNA"/>
</dbReference>
<keyword evidence="6" id="KW-0146">Chitin degradation</keyword>
<dbReference type="OrthoDB" id="6020543at2759"/>
<evidence type="ECO:0000256" key="9">
    <source>
        <dbReference type="SAM" id="SignalP"/>
    </source>
</evidence>
<keyword evidence="7" id="KW-1015">Disulfide bond</keyword>
<dbReference type="GO" id="GO:0006032">
    <property type="term" value="P:chitin catabolic process"/>
    <property type="evidence" value="ECO:0007669"/>
    <property type="project" value="UniProtKB-KW"/>
</dbReference>
<accession>A0A8K0ED71</accession>
<dbReference type="Gene3D" id="2.60.40.10">
    <property type="entry name" value="Immunoglobulins"/>
    <property type="match status" value="1"/>
</dbReference>
<dbReference type="SUPFAM" id="SSF57625">
    <property type="entry name" value="Invertebrate chitin-binding proteins"/>
    <property type="match status" value="1"/>
</dbReference>
<evidence type="ECO:0000256" key="1">
    <source>
        <dbReference type="ARBA" id="ARBA00000822"/>
    </source>
</evidence>
<feature type="domain" description="Ig-like" evidence="10">
    <location>
        <begin position="52"/>
        <end position="154"/>
    </location>
</feature>
<dbReference type="Proteomes" id="UP000838412">
    <property type="component" value="Chromosome 16"/>
</dbReference>
<evidence type="ECO:0000256" key="3">
    <source>
        <dbReference type="ARBA" id="ARBA00022669"/>
    </source>
</evidence>
<gene>
    <name evidence="12" type="primary">Hypp7936</name>
    <name evidence="12" type="ORF">BLAG_LOCUS9145</name>
</gene>
<name>A0A8K0ED71_BRALA</name>
<evidence type="ECO:0000256" key="6">
    <source>
        <dbReference type="ARBA" id="ARBA00023024"/>
    </source>
</evidence>
<dbReference type="InterPro" id="IPR002557">
    <property type="entry name" value="Chitin-bd_dom"/>
</dbReference>
<evidence type="ECO:0000313" key="13">
    <source>
        <dbReference type="Proteomes" id="UP000838412"/>
    </source>
</evidence>
<evidence type="ECO:0000259" key="10">
    <source>
        <dbReference type="PROSITE" id="PS50835"/>
    </source>
</evidence>
<dbReference type="InterPro" id="IPR036508">
    <property type="entry name" value="Chitin-bd_dom_sf"/>
</dbReference>
<evidence type="ECO:0000313" key="12">
    <source>
        <dbReference type="EMBL" id="CAH1247506.1"/>
    </source>
</evidence>
<sequence length="230" mass="26065">MLPRLVLLTIFLACSVQSAPRQPYYYGQVGSRQGYGGPNSLEEPTIPKEIKPNFFDRAVFRQPLSDRMVEPGRSTTFICKVRDMAGNSLVWEKDGRVLFVDNYRVTWSGKLHAAKRRGEYLLRVFHVSKEEEGNYTCVVNSDPPQRSTGQLKVDGFLCPRRRSGMFPDPKDCSRYYVCQDGRVKAERGYCPDGLVFDAGRKLCDKPAIVPRPCGLSYHGEKPGPKSGWYL</sequence>
<keyword evidence="6" id="KW-0624">Polysaccharide degradation</keyword>
<dbReference type="GO" id="GO:0008843">
    <property type="term" value="F:endochitinase activity"/>
    <property type="evidence" value="ECO:0007669"/>
    <property type="project" value="UniProtKB-EC"/>
</dbReference>
<dbReference type="SMART" id="SM00494">
    <property type="entry name" value="ChtBD2"/>
    <property type="match status" value="1"/>
</dbReference>
<evidence type="ECO:0000256" key="4">
    <source>
        <dbReference type="ARBA" id="ARBA00022729"/>
    </source>
</evidence>
<keyword evidence="8" id="KW-0325">Glycoprotein</keyword>
<dbReference type="PANTHER" id="PTHR23301:SF0">
    <property type="entry name" value="CHITIN-BINDING TYPE-2 DOMAIN-CONTAINING PROTEIN-RELATED"/>
    <property type="match status" value="1"/>
</dbReference>
<proteinExistence type="predicted"/>
<dbReference type="SMART" id="SM00409">
    <property type="entry name" value="IG"/>
    <property type="match status" value="1"/>
</dbReference>
<dbReference type="PANTHER" id="PTHR23301">
    <property type="entry name" value="CHITIN BINDING PERITROPHIN-A"/>
    <property type="match status" value="1"/>
</dbReference>
<keyword evidence="5" id="KW-0677">Repeat</keyword>
<protein>
    <recommendedName>
        <fullName evidence="2">chitinase</fullName>
        <ecNumber evidence="2">3.2.1.14</ecNumber>
    </recommendedName>
</protein>
<evidence type="ECO:0000256" key="8">
    <source>
        <dbReference type="ARBA" id="ARBA00023180"/>
    </source>
</evidence>
<reference evidence="12" key="1">
    <citation type="submission" date="2022-01" db="EMBL/GenBank/DDBJ databases">
        <authorList>
            <person name="Braso-Vives M."/>
        </authorList>
    </citation>
    <scope>NUCLEOTIDE SEQUENCE</scope>
</reference>
<dbReference type="InterPro" id="IPR036179">
    <property type="entry name" value="Ig-like_dom_sf"/>
</dbReference>
<keyword evidence="3" id="KW-0147">Chitin-binding</keyword>
<dbReference type="GO" id="GO:0008061">
    <property type="term" value="F:chitin binding"/>
    <property type="evidence" value="ECO:0007669"/>
    <property type="project" value="UniProtKB-KW"/>
</dbReference>
<organism evidence="12 13">
    <name type="scientific">Branchiostoma lanceolatum</name>
    <name type="common">Common lancelet</name>
    <name type="synonym">Amphioxus lanceolatum</name>
    <dbReference type="NCBI Taxonomy" id="7740"/>
    <lineage>
        <taxon>Eukaryota</taxon>
        <taxon>Metazoa</taxon>
        <taxon>Chordata</taxon>
        <taxon>Cephalochordata</taxon>
        <taxon>Leptocardii</taxon>
        <taxon>Amphioxiformes</taxon>
        <taxon>Branchiostomatidae</taxon>
        <taxon>Branchiostoma</taxon>
    </lineage>
</organism>
<keyword evidence="13" id="KW-1185">Reference proteome</keyword>
<dbReference type="AlphaFoldDB" id="A0A8K0ED71"/>
<dbReference type="GO" id="GO:0005576">
    <property type="term" value="C:extracellular region"/>
    <property type="evidence" value="ECO:0007669"/>
    <property type="project" value="InterPro"/>
</dbReference>
<dbReference type="InterPro" id="IPR007110">
    <property type="entry name" value="Ig-like_dom"/>
</dbReference>
<dbReference type="InterPro" id="IPR051940">
    <property type="entry name" value="Chitin_bind-dev_reg"/>
</dbReference>
<dbReference type="Pfam" id="PF07679">
    <property type="entry name" value="I-set"/>
    <property type="match status" value="1"/>
</dbReference>
<comment type="catalytic activity">
    <reaction evidence="1">
        <text>Random endo-hydrolysis of N-acetyl-beta-D-glucosaminide (1-&gt;4)-beta-linkages in chitin and chitodextrins.</text>
        <dbReference type="EC" id="3.2.1.14"/>
    </reaction>
</comment>
<dbReference type="Gene3D" id="2.170.140.10">
    <property type="entry name" value="Chitin binding domain"/>
    <property type="match status" value="1"/>
</dbReference>
<evidence type="ECO:0000256" key="5">
    <source>
        <dbReference type="ARBA" id="ARBA00022737"/>
    </source>
</evidence>
<evidence type="ECO:0000256" key="2">
    <source>
        <dbReference type="ARBA" id="ARBA00012729"/>
    </source>
</evidence>
<evidence type="ECO:0000259" key="11">
    <source>
        <dbReference type="PROSITE" id="PS50940"/>
    </source>
</evidence>
<dbReference type="PROSITE" id="PS50835">
    <property type="entry name" value="IG_LIKE"/>
    <property type="match status" value="1"/>
</dbReference>
<dbReference type="InterPro" id="IPR013783">
    <property type="entry name" value="Ig-like_fold"/>
</dbReference>
<feature type="chain" id="PRO_5035450854" description="chitinase" evidence="9">
    <location>
        <begin position="19"/>
        <end position="230"/>
    </location>
</feature>
<dbReference type="SUPFAM" id="SSF48726">
    <property type="entry name" value="Immunoglobulin"/>
    <property type="match status" value="1"/>
</dbReference>
<keyword evidence="4 9" id="KW-0732">Signal</keyword>
<keyword evidence="6" id="KW-0119">Carbohydrate metabolism</keyword>
<dbReference type="InterPro" id="IPR003599">
    <property type="entry name" value="Ig_sub"/>
</dbReference>